<name>A0ABT7PQG2_9BACT</name>
<feature type="transmembrane region" description="Helical" evidence="2">
    <location>
        <begin position="174"/>
        <end position="193"/>
    </location>
</feature>
<organism evidence="3 4">
    <name type="scientific">Roseiconus lacunae</name>
    <dbReference type="NCBI Taxonomy" id="2605694"/>
    <lineage>
        <taxon>Bacteria</taxon>
        <taxon>Pseudomonadati</taxon>
        <taxon>Planctomycetota</taxon>
        <taxon>Planctomycetia</taxon>
        <taxon>Pirellulales</taxon>
        <taxon>Pirellulaceae</taxon>
        <taxon>Roseiconus</taxon>
    </lineage>
</organism>
<feature type="transmembrane region" description="Helical" evidence="2">
    <location>
        <begin position="199"/>
        <end position="219"/>
    </location>
</feature>
<feature type="transmembrane region" description="Helical" evidence="2">
    <location>
        <begin position="490"/>
        <end position="508"/>
    </location>
</feature>
<feature type="compositionally biased region" description="Polar residues" evidence="1">
    <location>
        <begin position="1"/>
        <end position="23"/>
    </location>
</feature>
<feature type="transmembrane region" description="Helical" evidence="2">
    <location>
        <begin position="141"/>
        <end position="162"/>
    </location>
</feature>
<dbReference type="EMBL" id="JASZZN010000023">
    <property type="protein sequence ID" value="MDM4018566.1"/>
    <property type="molecule type" value="Genomic_DNA"/>
</dbReference>
<feature type="transmembrane region" description="Helical" evidence="2">
    <location>
        <begin position="240"/>
        <end position="264"/>
    </location>
</feature>
<comment type="caution">
    <text evidence="3">The sequence shown here is derived from an EMBL/GenBank/DDBJ whole genome shotgun (WGS) entry which is preliminary data.</text>
</comment>
<feature type="transmembrane region" description="Helical" evidence="2">
    <location>
        <begin position="54"/>
        <end position="71"/>
    </location>
</feature>
<proteinExistence type="predicted"/>
<evidence type="ECO:0000313" key="4">
    <source>
        <dbReference type="Proteomes" id="UP001239462"/>
    </source>
</evidence>
<feature type="transmembrane region" description="Helical" evidence="2">
    <location>
        <begin position="111"/>
        <end position="129"/>
    </location>
</feature>
<keyword evidence="4" id="KW-1185">Reference proteome</keyword>
<feature type="transmembrane region" description="Helical" evidence="2">
    <location>
        <begin position="545"/>
        <end position="566"/>
    </location>
</feature>
<keyword evidence="2" id="KW-0812">Transmembrane</keyword>
<dbReference type="RefSeq" id="WP_289166438.1">
    <property type="nucleotide sequence ID" value="NZ_JASZZN010000023.1"/>
</dbReference>
<sequence length="592" mass="64294">MNSDSDSSQFNEAASEDPQTPSKVTVDGKQNDKDVESLRQPTTFARLLYNHNPFYLISCLLIIYGCQSLAIGGGDVLEKSSTMAGGLAIYSILMAIVCMGVVCFAKVWDDARSIFIVVIISLVATTTGFDELCIERPTLAIGFALASTGLVLLVTETVLTICRIRLSTWYRLSYYAFFAVLIGFPVILGDAVADRNDSLANWGSVLFSSVVGCCFLLLIPAVRQGAVAVADNGTPWQFPLYPLSAFVVMAVLAIVRSHAIWMSFGFYGTAGNFEPFLTLPIAAAAMILIAEAGLGLKHRLLQHVALVATPLLFFCGQTNSGRTHLPIANELAQYVGGAATASAMVILCLYVYYAVRRIRGALYGIPLVCSIMTIFAPLPVTFVEFGVERWMLFTATGLIWSLMALASRLVEWMWLAHAAMIAVAIVLAGESFGVAMNHWIVAAVYVLVLFLTIGAIFESDLATVLRHVAAAEMVISGAVILFHFLQQSRIELACILFVFAVLMTAYAFLVNRQGWLKIAGIQACLFVGALAFQGHRQGQLYRVNWPIASGVISLGIGLAITTGKSGRYADWLSKRKEDSERPSRLMQLRPGL</sequence>
<dbReference type="Proteomes" id="UP001239462">
    <property type="component" value="Unassembled WGS sequence"/>
</dbReference>
<feature type="transmembrane region" description="Helical" evidence="2">
    <location>
        <begin position="515"/>
        <end position="533"/>
    </location>
</feature>
<evidence type="ECO:0000256" key="2">
    <source>
        <dbReference type="SAM" id="Phobius"/>
    </source>
</evidence>
<protein>
    <recommendedName>
        <fullName evidence="5">DUF2157 domain-containing protein</fullName>
    </recommendedName>
</protein>
<feature type="transmembrane region" description="Helical" evidence="2">
    <location>
        <begin position="414"/>
        <end position="433"/>
    </location>
</feature>
<keyword evidence="2" id="KW-1133">Transmembrane helix</keyword>
<evidence type="ECO:0000256" key="1">
    <source>
        <dbReference type="SAM" id="MobiDB-lite"/>
    </source>
</evidence>
<gene>
    <name evidence="3" type="ORF">QTN89_24150</name>
</gene>
<feature type="transmembrane region" description="Helical" evidence="2">
    <location>
        <begin position="360"/>
        <end position="378"/>
    </location>
</feature>
<reference evidence="3 4" key="1">
    <citation type="submission" date="2023-06" db="EMBL/GenBank/DDBJ databases">
        <title>Roseiconus lacunae JC819 isolated from Gulf of Mannar region, Tamil Nadu.</title>
        <authorList>
            <person name="Pk S."/>
            <person name="Ch S."/>
            <person name="Ch V.R."/>
        </authorList>
    </citation>
    <scope>NUCLEOTIDE SEQUENCE [LARGE SCALE GENOMIC DNA]</scope>
    <source>
        <strain evidence="3 4">JC819</strain>
    </source>
</reference>
<feature type="transmembrane region" description="Helical" evidence="2">
    <location>
        <begin position="331"/>
        <end position="353"/>
    </location>
</feature>
<feature type="region of interest" description="Disordered" evidence="1">
    <location>
        <begin position="1"/>
        <end position="32"/>
    </location>
</feature>
<feature type="transmembrane region" description="Helical" evidence="2">
    <location>
        <begin position="439"/>
        <end position="457"/>
    </location>
</feature>
<evidence type="ECO:0000313" key="3">
    <source>
        <dbReference type="EMBL" id="MDM4018566.1"/>
    </source>
</evidence>
<feature type="transmembrane region" description="Helical" evidence="2">
    <location>
        <begin position="301"/>
        <end position="319"/>
    </location>
</feature>
<feature type="transmembrane region" description="Helical" evidence="2">
    <location>
        <begin position="276"/>
        <end position="294"/>
    </location>
</feature>
<accession>A0ABT7PQG2</accession>
<evidence type="ECO:0008006" key="5">
    <source>
        <dbReference type="Google" id="ProtNLM"/>
    </source>
</evidence>
<feature type="transmembrane region" description="Helical" evidence="2">
    <location>
        <begin position="464"/>
        <end position="484"/>
    </location>
</feature>
<keyword evidence="2" id="KW-0472">Membrane</keyword>
<feature type="transmembrane region" description="Helical" evidence="2">
    <location>
        <begin position="83"/>
        <end position="104"/>
    </location>
</feature>